<keyword evidence="8 12" id="KW-0067">ATP-binding</keyword>
<dbReference type="Gene3D" id="3.30.54.20">
    <property type="match status" value="1"/>
</dbReference>
<dbReference type="InterPro" id="IPR018162">
    <property type="entry name" value="Ala-tRNA-ligase_IIc_anticod-bd"/>
</dbReference>
<dbReference type="PROSITE" id="PS50860">
    <property type="entry name" value="AA_TRNA_LIGASE_II_ALA"/>
    <property type="match status" value="1"/>
</dbReference>
<comment type="domain">
    <text evidence="12">Consists of three domains; the N-terminal catalytic domain, the editing domain and the C-terminal C-Ala domain. The editing domain removes incorrectly charged amino acids, while the C-Ala domain, along with tRNA(Ala), serves as a bridge to cooperatively bring together the editing and aminoacylation centers thus stimulating deacylation of misacylated tRNAs.</text>
</comment>
<dbReference type="FunFam" id="2.40.30.130:FF:000001">
    <property type="entry name" value="Alanine--tRNA ligase"/>
    <property type="match status" value="1"/>
</dbReference>
<keyword evidence="10 12" id="KW-0648">Protein biosynthesis</keyword>
<dbReference type="Pfam" id="PF07973">
    <property type="entry name" value="tRNA_SAD"/>
    <property type="match status" value="1"/>
</dbReference>
<dbReference type="GO" id="GO:0005524">
    <property type="term" value="F:ATP binding"/>
    <property type="evidence" value="ECO:0007669"/>
    <property type="project" value="UniProtKB-UniRule"/>
</dbReference>
<evidence type="ECO:0000256" key="2">
    <source>
        <dbReference type="ARBA" id="ARBA00008226"/>
    </source>
</evidence>
<feature type="coiled-coil region" evidence="13">
    <location>
        <begin position="732"/>
        <end position="759"/>
    </location>
</feature>
<feature type="binding site" evidence="12">
    <location>
        <position position="670"/>
    </location>
    <ligand>
        <name>Zn(2+)</name>
        <dbReference type="ChEBI" id="CHEBI:29105"/>
    </ligand>
</feature>
<feature type="domain" description="Alanyl-transfer RNA synthetases family profile" evidence="14">
    <location>
        <begin position="3"/>
        <end position="709"/>
    </location>
</feature>
<dbReference type="FunFam" id="3.30.54.20:FF:000001">
    <property type="entry name" value="Alanine--tRNA ligase"/>
    <property type="match status" value="1"/>
</dbReference>
<protein>
    <recommendedName>
        <fullName evidence="12">Alanine--tRNA ligase</fullName>
        <ecNumber evidence="12">6.1.1.7</ecNumber>
    </recommendedName>
    <alternativeName>
        <fullName evidence="12">Alanyl-tRNA synthetase</fullName>
        <shortName evidence="12">AlaRS</shortName>
    </alternativeName>
</protein>
<evidence type="ECO:0000256" key="7">
    <source>
        <dbReference type="ARBA" id="ARBA00022833"/>
    </source>
</evidence>
<keyword evidence="6 12" id="KW-0547">Nucleotide-binding</keyword>
<dbReference type="GO" id="GO:0008270">
    <property type="term" value="F:zinc ion binding"/>
    <property type="evidence" value="ECO:0007669"/>
    <property type="project" value="UniProtKB-UniRule"/>
</dbReference>
<dbReference type="SMART" id="SM00863">
    <property type="entry name" value="tRNA_SAD"/>
    <property type="match status" value="1"/>
</dbReference>
<dbReference type="PANTHER" id="PTHR11777">
    <property type="entry name" value="ALANYL-TRNA SYNTHETASE"/>
    <property type="match status" value="1"/>
</dbReference>
<dbReference type="InterPro" id="IPR012947">
    <property type="entry name" value="tRNA_SAD"/>
</dbReference>
<keyword evidence="13" id="KW-0175">Coiled coil</keyword>
<dbReference type="InterPro" id="IPR002318">
    <property type="entry name" value="Ala-tRNA-lgiase_IIc"/>
</dbReference>
<dbReference type="Gene3D" id="3.30.930.10">
    <property type="entry name" value="Bira Bifunctional Protein, Domain 2"/>
    <property type="match status" value="1"/>
</dbReference>
<keyword evidence="9 12" id="KW-0694">RNA-binding</keyword>
<dbReference type="Pfam" id="PF02272">
    <property type="entry name" value="DHHA1"/>
    <property type="match status" value="1"/>
</dbReference>
<dbReference type="InterPro" id="IPR050058">
    <property type="entry name" value="Ala-tRNA_ligase"/>
</dbReference>
<comment type="subcellular location">
    <subcellularLocation>
        <location evidence="1 12">Cytoplasm</location>
    </subcellularLocation>
</comment>
<dbReference type="InterPro" id="IPR023033">
    <property type="entry name" value="Ala_tRNA_ligase_euk/bac"/>
</dbReference>
<evidence type="ECO:0000256" key="12">
    <source>
        <dbReference type="HAMAP-Rule" id="MF_00036"/>
    </source>
</evidence>
<reference evidence="15" key="2">
    <citation type="submission" date="2019-01" db="EMBL/GenBank/DDBJ databases">
        <authorList>
            <consortium name="NCBI Pathogen Detection Project"/>
        </authorList>
    </citation>
    <scope>NUCLEOTIDE SEQUENCE</scope>
    <source>
        <strain evidence="15">Sam_ffac295f-558b-465d-bf36-8eeeaa0e41fb</strain>
    </source>
</reference>
<evidence type="ECO:0000256" key="6">
    <source>
        <dbReference type="ARBA" id="ARBA00022741"/>
    </source>
</evidence>
<keyword evidence="3 12" id="KW-0820">tRNA-binding</keyword>
<dbReference type="SUPFAM" id="SSF55681">
    <property type="entry name" value="Class II aaRS and biotin synthetases"/>
    <property type="match status" value="1"/>
</dbReference>
<dbReference type="AlphaFoldDB" id="A0A5J0HXI8"/>
<dbReference type="SUPFAM" id="SSF55186">
    <property type="entry name" value="ThrRS/AlaRS common domain"/>
    <property type="match status" value="1"/>
</dbReference>
<comment type="function">
    <text evidence="12">Catalyzes the attachment of alanine to tRNA(Ala) in a two-step reaction: alanine is first activated by ATP to form Ala-AMP and then transferred to the acceptor end of tRNA(Ala). Also edits incorrectly charged Ser-tRNA(Ala) and Gly-tRNA(Ala) via its editing domain.</text>
</comment>
<reference evidence="15" key="1">
    <citation type="journal article" date="2018" name="Genome Biol.">
        <title>SKESA: strategic k-mer extension for scrupulous assemblies.</title>
        <authorList>
            <person name="Souvorov A."/>
            <person name="Agarwala R."/>
            <person name="Lipman D.J."/>
        </authorList>
    </citation>
    <scope>NUCLEOTIDE SEQUENCE</scope>
    <source>
        <strain evidence="15">Sam_ffac295f-558b-465d-bf36-8eeeaa0e41fb</strain>
    </source>
</reference>
<comment type="subunit">
    <text evidence="12">Homotetramer.</text>
</comment>
<evidence type="ECO:0000256" key="10">
    <source>
        <dbReference type="ARBA" id="ARBA00022917"/>
    </source>
</evidence>
<dbReference type="GO" id="GO:0005829">
    <property type="term" value="C:cytosol"/>
    <property type="evidence" value="ECO:0007669"/>
    <property type="project" value="TreeGrafter"/>
</dbReference>
<keyword evidence="4 12" id="KW-0436">Ligase</keyword>
<name>A0A5J0HXI8_SALET</name>
<dbReference type="CDD" id="cd00673">
    <property type="entry name" value="AlaRS_core"/>
    <property type="match status" value="1"/>
</dbReference>
<dbReference type="InterPro" id="IPR018163">
    <property type="entry name" value="Thr/Ala-tRNA-synth_IIc_edit"/>
</dbReference>
<dbReference type="SUPFAM" id="SSF50447">
    <property type="entry name" value="Translation proteins"/>
    <property type="match status" value="1"/>
</dbReference>
<dbReference type="FunFam" id="3.30.980.10:FF:000004">
    <property type="entry name" value="Alanine--tRNA ligase, cytoplasmic"/>
    <property type="match status" value="1"/>
</dbReference>
<evidence type="ECO:0000256" key="3">
    <source>
        <dbReference type="ARBA" id="ARBA00022555"/>
    </source>
</evidence>
<comment type="catalytic activity">
    <reaction evidence="12">
        <text>tRNA(Ala) + L-alanine + ATP = L-alanyl-tRNA(Ala) + AMP + diphosphate</text>
        <dbReference type="Rhea" id="RHEA:12540"/>
        <dbReference type="Rhea" id="RHEA-COMP:9657"/>
        <dbReference type="Rhea" id="RHEA-COMP:9923"/>
        <dbReference type="ChEBI" id="CHEBI:30616"/>
        <dbReference type="ChEBI" id="CHEBI:33019"/>
        <dbReference type="ChEBI" id="CHEBI:57972"/>
        <dbReference type="ChEBI" id="CHEBI:78442"/>
        <dbReference type="ChEBI" id="CHEBI:78497"/>
        <dbReference type="ChEBI" id="CHEBI:456215"/>
        <dbReference type="EC" id="6.1.1.7"/>
    </reaction>
</comment>
<dbReference type="SUPFAM" id="SSF101353">
    <property type="entry name" value="Putative anticodon-binding domain of alanyl-tRNA synthetase (AlaRS)"/>
    <property type="match status" value="1"/>
</dbReference>
<evidence type="ECO:0000313" key="15">
    <source>
        <dbReference type="EMBL" id="HAE0467949.1"/>
    </source>
</evidence>
<dbReference type="HAMAP" id="MF_00036_B">
    <property type="entry name" value="Ala_tRNA_synth_B"/>
    <property type="match status" value="1"/>
</dbReference>
<dbReference type="PRINTS" id="PR00980">
    <property type="entry name" value="TRNASYNTHALA"/>
</dbReference>
<organism evidence="15">
    <name type="scientific">Salmonella enterica subsp. enterica serovar Altona</name>
    <dbReference type="NCBI Taxonomy" id="1151173"/>
    <lineage>
        <taxon>Bacteria</taxon>
        <taxon>Pseudomonadati</taxon>
        <taxon>Pseudomonadota</taxon>
        <taxon>Gammaproteobacteria</taxon>
        <taxon>Enterobacterales</taxon>
        <taxon>Enterobacteriaceae</taxon>
        <taxon>Salmonella</taxon>
    </lineage>
</organism>
<evidence type="ECO:0000256" key="8">
    <source>
        <dbReference type="ARBA" id="ARBA00022840"/>
    </source>
</evidence>
<evidence type="ECO:0000256" key="1">
    <source>
        <dbReference type="ARBA" id="ARBA00004496"/>
    </source>
</evidence>
<dbReference type="FunFam" id="3.10.310.40:FF:000001">
    <property type="entry name" value="Alanine--tRNA ligase"/>
    <property type="match status" value="1"/>
</dbReference>
<proteinExistence type="inferred from homology"/>
<feature type="binding site" evidence="12">
    <location>
        <position position="568"/>
    </location>
    <ligand>
        <name>Zn(2+)</name>
        <dbReference type="ChEBI" id="CHEBI:29105"/>
    </ligand>
</feature>
<dbReference type="Gene3D" id="6.10.250.550">
    <property type="match status" value="1"/>
</dbReference>
<comment type="cofactor">
    <cofactor evidence="12">
        <name>Zn(2+)</name>
        <dbReference type="ChEBI" id="CHEBI:29105"/>
    </cofactor>
    <text evidence="12">Binds 1 zinc ion per subunit.</text>
</comment>
<gene>
    <name evidence="12 15" type="primary">alaS</name>
    <name evidence="15" type="ORF">G2261_11835</name>
</gene>
<dbReference type="GO" id="GO:0000049">
    <property type="term" value="F:tRNA binding"/>
    <property type="evidence" value="ECO:0007669"/>
    <property type="project" value="UniProtKB-KW"/>
</dbReference>
<evidence type="ECO:0000256" key="13">
    <source>
        <dbReference type="SAM" id="Coils"/>
    </source>
</evidence>
<keyword evidence="12" id="KW-0963">Cytoplasm</keyword>
<dbReference type="GO" id="GO:0006419">
    <property type="term" value="P:alanyl-tRNA aminoacylation"/>
    <property type="evidence" value="ECO:0007669"/>
    <property type="project" value="UniProtKB-UniRule"/>
</dbReference>
<dbReference type="GO" id="GO:0002161">
    <property type="term" value="F:aminoacyl-tRNA deacylase activity"/>
    <property type="evidence" value="ECO:0007669"/>
    <property type="project" value="TreeGrafter"/>
</dbReference>
<dbReference type="InterPro" id="IPR003156">
    <property type="entry name" value="DHHA1_dom"/>
</dbReference>
<accession>A0A5J0HXI8</accession>
<dbReference type="EC" id="6.1.1.7" evidence="12"/>
<evidence type="ECO:0000259" key="14">
    <source>
        <dbReference type="PROSITE" id="PS50860"/>
    </source>
</evidence>
<feature type="binding site" evidence="12">
    <location>
        <position position="564"/>
    </location>
    <ligand>
        <name>Zn(2+)</name>
        <dbReference type="ChEBI" id="CHEBI:29105"/>
    </ligand>
</feature>
<dbReference type="Pfam" id="PF01411">
    <property type="entry name" value="tRNA-synt_2c"/>
    <property type="match status" value="1"/>
</dbReference>
<dbReference type="NCBIfam" id="TIGR00344">
    <property type="entry name" value="alaS"/>
    <property type="match status" value="1"/>
</dbReference>
<dbReference type="PANTHER" id="PTHR11777:SF9">
    <property type="entry name" value="ALANINE--TRNA LIGASE, CYTOPLASMIC"/>
    <property type="match status" value="1"/>
</dbReference>
<keyword evidence="11 12" id="KW-0030">Aminoacyl-tRNA synthetase</keyword>
<dbReference type="InterPro" id="IPR045864">
    <property type="entry name" value="aa-tRNA-synth_II/BPL/LPL"/>
</dbReference>
<dbReference type="FunFam" id="3.30.930.10:FF:000004">
    <property type="entry name" value="Alanine--tRNA ligase"/>
    <property type="match status" value="1"/>
</dbReference>
<evidence type="ECO:0000256" key="11">
    <source>
        <dbReference type="ARBA" id="ARBA00023146"/>
    </source>
</evidence>
<keyword evidence="7 12" id="KW-0862">Zinc</keyword>
<dbReference type="Gene3D" id="2.40.30.130">
    <property type="match status" value="1"/>
</dbReference>
<dbReference type="Gene3D" id="3.30.980.10">
    <property type="entry name" value="Threonyl-trna Synthetase, Chain A, domain 2"/>
    <property type="match status" value="1"/>
</dbReference>
<evidence type="ECO:0000256" key="9">
    <source>
        <dbReference type="ARBA" id="ARBA00022884"/>
    </source>
</evidence>
<dbReference type="EMBL" id="DAAQQR010000006">
    <property type="protein sequence ID" value="HAE0467949.1"/>
    <property type="molecule type" value="Genomic_DNA"/>
</dbReference>
<dbReference type="Gene3D" id="3.10.310.40">
    <property type="match status" value="1"/>
</dbReference>
<comment type="caution">
    <text evidence="15">The sequence shown here is derived from an EMBL/GenBank/DDBJ whole genome shotgun (WGS) entry which is preliminary data.</text>
</comment>
<evidence type="ECO:0000256" key="4">
    <source>
        <dbReference type="ARBA" id="ARBA00022598"/>
    </source>
</evidence>
<sequence length="876" mass="95899">MSKSTAEIRQAFLDFFHSKGHQVVASSSLVPNNDPTLLFTNAGMNQFKDVFLGLDKRNYSRATTSQRCVRAGGKHNDLENVGYTARHHTFFEMLGNFSFGDYFKHDAIQFAWELLTGENWFALPKERLWVTVYETDDEAYEIWEKEVGIPRERIIRIGDNKGAPYASDNFWQMGDTGPCGPCTEIFYDHGDHIWGGPPGSPEEDGDRYIEIWNIVFMQFNRQADGTMEPLPKPSVDTGMGLERIAAVLQHVNSNYDIDLFRTLIEAVAKVTGATDLGNKSLRVIADHIRSCAFLVADGVLPSNENRGYVLRRIIRRAVRHGNMLGAKETFFYKLVGPLIEVMGSAGEELKRQQAQVEQVLKTEEEQFARTLERGLALLDEELAKLQGDTLDGETAFRLYDTYGFPVDLTADVCRERNIKVDEAGFEAAMEDQRRRAREASGFGADYNAMIRVDSASEFKGYDHLELNGKVTALFVDGKAVEAINAGQEAVVVLDQTPFYAESGGQVGDKGELKGAGFTFAVDDTQKYGQAIGHLGKLSAGALKVGDAVQADVDEARRARIRLNHSATHLMHAALRQVLGTHVAQKGSLVSDKVLRFDFSHNEAMKPSEIREVEDLVNAQIRRNLPIETNIMDLEAAKAKGAMALFGEKYDERVRVLSMGDFSTELCGGTHASRTGDIGLFRIISESGTAAGIRRIEAVTGEGAMATVHAQSDRLNDIAHLLKGDSQNLGDKVRAVLERTRQLEKELQQLKDQAAAQESANLSSKAVDLNGVKLLVSELAGIEPKMLRTMVDDLKNQLGSTVIVLATVVEGKVSLIAGVSKDVTDRVKAGELIGMVAQQVGGKGGGRPDMAQAGGTDAAALPAALASVQGWVSAKLQ</sequence>
<comment type="similarity">
    <text evidence="2 12">Belongs to the class-II aminoacyl-tRNA synthetase family.</text>
</comment>
<dbReference type="GO" id="GO:0045892">
    <property type="term" value="P:negative regulation of DNA-templated transcription"/>
    <property type="evidence" value="ECO:0007669"/>
    <property type="project" value="TreeGrafter"/>
</dbReference>
<feature type="binding site" evidence="12">
    <location>
        <position position="666"/>
    </location>
    <ligand>
        <name>Zn(2+)</name>
        <dbReference type="ChEBI" id="CHEBI:29105"/>
    </ligand>
</feature>
<keyword evidence="5 12" id="KW-0479">Metal-binding</keyword>
<evidence type="ECO:0000256" key="5">
    <source>
        <dbReference type="ARBA" id="ARBA00022723"/>
    </source>
</evidence>
<dbReference type="InterPro" id="IPR018165">
    <property type="entry name" value="Ala-tRNA-synth_IIc_core"/>
</dbReference>
<feature type="coiled-coil region" evidence="13">
    <location>
        <begin position="346"/>
        <end position="388"/>
    </location>
</feature>
<dbReference type="GO" id="GO:0004813">
    <property type="term" value="F:alanine-tRNA ligase activity"/>
    <property type="evidence" value="ECO:0007669"/>
    <property type="project" value="UniProtKB-UniRule"/>
</dbReference>
<dbReference type="InterPro" id="IPR018164">
    <property type="entry name" value="Ala-tRNA-synth_IIc_N"/>
</dbReference>
<dbReference type="InterPro" id="IPR009000">
    <property type="entry name" value="Transl_B-barrel_sf"/>
</dbReference>